<keyword evidence="4" id="KW-0732">Signal</keyword>
<dbReference type="GO" id="GO:0005576">
    <property type="term" value="C:extracellular region"/>
    <property type="evidence" value="ECO:0007669"/>
    <property type="project" value="UniProtKB-SubCell"/>
</dbReference>
<keyword evidence="2" id="KW-0964">Secreted</keyword>
<dbReference type="CDD" id="cd00063">
    <property type="entry name" value="FN3"/>
    <property type="match status" value="1"/>
</dbReference>
<dbReference type="Pfam" id="PF03534">
    <property type="entry name" value="SpvB"/>
    <property type="match status" value="1"/>
</dbReference>
<proteinExistence type="predicted"/>
<evidence type="ECO:0000259" key="5">
    <source>
        <dbReference type="PROSITE" id="PS50853"/>
    </source>
</evidence>
<comment type="caution">
    <text evidence="6">The sequence shown here is derived from an EMBL/GenBank/DDBJ whole genome shotgun (WGS) entry which is preliminary data.</text>
</comment>
<dbReference type="Gene3D" id="2.60.40.10">
    <property type="entry name" value="Immunoglobulins"/>
    <property type="match status" value="2"/>
</dbReference>
<organism evidence="6 7">
    <name type="scientific">Microbulbifer okhotskensis</name>
    <dbReference type="NCBI Taxonomy" id="2926617"/>
    <lineage>
        <taxon>Bacteria</taxon>
        <taxon>Pseudomonadati</taxon>
        <taxon>Pseudomonadota</taxon>
        <taxon>Gammaproteobacteria</taxon>
        <taxon>Cellvibrionales</taxon>
        <taxon>Microbulbiferaceae</taxon>
        <taxon>Microbulbifer</taxon>
    </lineage>
</organism>
<dbReference type="EMBL" id="JALBWM010000169">
    <property type="protein sequence ID" value="MCO1336649.1"/>
    <property type="molecule type" value="Genomic_DNA"/>
</dbReference>
<dbReference type="RefSeq" id="WP_252472453.1">
    <property type="nucleotide sequence ID" value="NZ_JALBWM010000169.1"/>
</dbReference>
<keyword evidence="7" id="KW-1185">Reference proteome</keyword>
<accession>A0A9X2EQL5</accession>
<dbReference type="InterPro" id="IPR036116">
    <property type="entry name" value="FN3_sf"/>
</dbReference>
<feature type="chain" id="PRO_5040745559" description="Fibronectin type-III domain-containing protein" evidence="4">
    <location>
        <begin position="22"/>
        <end position="1800"/>
    </location>
</feature>
<name>A0A9X2EQL5_9GAMM</name>
<evidence type="ECO:0000313" key="6">
    <source>
        <dbReference type="EMBL" id="MCO1336649.1"/>
    </source>
</evidence>
<feature type="domain" description="Fibronectin type-III" evidence="5">
    <location>
        <begin position="249"/>
        <end position="352"/>
    </location>
</feature>
<dbReference type="SUPFAM" id="SSF49265">
    <property type="entry name" value="Fibronectin type III"/>
    <property type="match status" value="1"/>
</dbReference>
<dbReference type="InterPro" id="IPR003961">
    <property type="entry name" value="FN3_dom"/>
</dbReference>
<evidence type="ECO:0000256" key="2">
    <source>
        <dbReference type="ARBA" id="ARBA00022525"/>
    </source>
</evidence>
<dbReference type="PROSITE" id="PS50853">
    <property type="entry name" value="FN3"/>
    <property type="match status" value="1"/>
</dbReference>
<dbReference type="InterPro" id="IPR003284">
    <property type="entry name" value="Sal_SpvB"/>
</dbReference>
<dbReference type="InterPro" id="IPR013783">
    <property type="entry name" value="Ig-like_fold"/>
</dbReference>
<protein>
    <recommendedName>
        <fullName evidence="5">Fibronectin type-III domain-containing protein</fullName>
    </recommendedName>
</protein>
<evidence type="ECO:0000256" key="4">
    <source>
        <dbReference type="SAM" id="SignalP"/>
    </source>
</evidence>
<sequence length="1800" mass="199017">MRSFKVLLFVLLGFICGRTLAAVDVPSTSNSGKYTVSYSHSYGSSRDYHLSSLKMVELKNGTVNRTFSGLSVDDTSGSISVTVSTSAQYTYELVATVSRCNVIQDTFPFSCGGWSNPYETDHGEDVINVAFKPNTPASIGFTSSTIESGSTDTNGKFTINWGASSEGPLVSGYQWCQKTNGSWQSSSSCPEVGKNTRTRSLPTTTGTMPSGAYAYRVRAYVKIGSYYQYSGWRTSSTLNVKHYPEQVGGWLEPGGSTLTGTSFQLKWQSVSDPDPSDPVDSYDLEWSVDGSGYSNVFDSNLGKTTTATINKSTTGQDIEAVVYKFRVRACNQSNDCGPWSSTKQLNPPTPPEPEFSDDLKTQFFKLDQVITWKDVGASSYQLERLRKGDGNNWQTKVASTTGTSYFDGGSEPGTYQYRLNACNDFECASVLSPWIKVHSLANTDEAPAVSTEVADSPGTLPYNADVSASGNAIINVPLQSAPGVNGLQPNISLYYTSARFQKRMNESLPEDILGYGWRLSGLSSIRRCVVNRPKIDRVKLDENDSLCLDGEPLVLVSGTHWEEGAQYRTLRDSFRLIELQEDSDGKPWFKVKTPNGSVNEYGSTADSRLKAEESPHFAWSLNKVTDAFGNTMEYKYHRDIIEGINYPLEITYGNQGDAKIEFQYGTRTDAPPVPLEDIQQEQLVLLHHIRVSLDGALHREYKLISEEEPADPNQDHYRRLKQVQMCGYGENGSGRQCLPPLELSWKFTDSGNPDDFETGIETITNGLGAQTKFVLERISDNSGEEEVGRFEEGAALFGSVGSIPDASQELAVNGDYRTVVTKLQRSNGYTQGWHTTEYAYQGVGLTSDKHWGFLGYTAQRIYDTEANIVTYRQFRKDFPYFGKVARQIQYHNNYQFGELLTNQRFSYDTLELEAGSSTTYFPYVAQSLDALLEGGENLGYVLSDSFPQTLPFGDTGDLLSGTSNTTRIVGSTQFSDTQSVWGEVLPATSYSDIQRSVESTTLLDNRASGQWLIGFPSAQEQRYFSGDVAGTPDQEASSTMVPYSNTNRVQTLTQYPGDAQYQMVVTYDYDAYGNIKSETATGKIDASINGAGTQTRSTTVGGAFADRRYPTSLSNSLNHSMTLGYDARFGSVTQITDANSQSSSVQYDPFGREVERTNADNVVFTSQYNFCHGICPTVGGIEVPFWVQTDSDITPTSEYYYDQLGRLVQQDVQAFSGSNVSRREFKYDLQGRLALETAPFFAQGAVAIDGYKPIASYDYDLRNRLNFIEKADGSTVDIDYAVNHGGSGKQVKVSVTESVMGGSGTIYQVRESYYDPTGNLVHTVDDATGEAVSTDYSYYATGLPKTVNVTGSSRNIESSFVFDYAGFRTKLIDPNLGTVVSSYNAFGELDRQIDNKNQNITYLYDQLGRLLEQSDDDGLAKWEYDATNARGSLESCSYTESGTEVFSEKYVYLSDSKLDDITTSIVIDGMSSSYRHGYDYDSHGRMDKVTYPNGVEAHYLYNDRGYLRSLSSDASGSNLLQTFNNINARGQVEQEIYGNGLVTDRTYDPNTGRLKTIETDGGQIQNNEYHWRSNGTLESRLTYSDSQVLQKQENFSYDGLNRLEDATMVVGGDRILSTQYDKLGNILSKTSSVSDDTQVTGYQYGEFGNAGPNAVSNVTIDGISHSLYYDANGAIEYYDATTGDDKWISSNARQLPTEIVLGSSQSDSTPTAKDQFKYGPDGQRYYRESSWMENGQLKREKTFFVGNFEVVWPLHDATITAVKRISLSGSVQHVAITDTVGTTGEYQYVHRDHLGSVEKI</sequence>
<evidence type="ECO:0000256" key="1">
    <source>
        <dbReference type="ARBA" id="ARBA00004613"/>
    </source>
</evidence>
<comment type="subcellular location">
    <subcellularLocation>
        <location evidence="1">Secreted</location>
    </subcellularLocation>
</comment>
<dbReference type="GO" id="GO:0005737">
    <property type="term" value="C:cytoplasm"/>
    <property type="evidence" value="ECO:0007669"/>
    <property type="project" value="InterPro"/>
</dbReference>
<feature type="signal peptide" evidence="4">
    <location>
        <begin position="1"/>
        <end position="21"/>
    </location>
</feature>
<gene>
    <name evidence="6" type="ORF">MO867_20190</name>
</gene>
<feature type="non-terminal residue" evidence="6">
    <location>
        <position position="1800"/>
    </location>
</feature>
<evidence type="ECO:0000313" key="7">
    <source>
        <dbReference type="Proteomes" id="UP001139028"/>
    </source>
</evidence>
<keyword evidence="3" id="KW-0843">Virulence</keyword>
<dbReference type="Proteomes" id="UP001139028">
    <property type="component" value="Unassembled WGS sequence"/>
</dbReference>
<reference evidence="6" key="1">
    <citation type="journal article" date="2022" name="Arch. Microbiol.">
        <title>Microbulbifer okhotskensis sp. nov., isolated from a deep bottom sediment of the Okhotsk Sea.</title>
        <authorList>
            <person name="Romanenko L."/>
            <person name="Kurilenko V."/>
            <person name="Otstavnykh N."/>
            <person name="Velansky P."/>
            <person name="Isaeva M."/>
            <person name="Mikhailov V."/>
        </authorList>
    </citation>
    <scope>NUCLEOTIDE SEQUENCE</scope>
    <source>
        <strain evidence="6">OS29</strain>
    </source>
</reference>
<dbReference type="Gene3D" id="2.180.10.10">
    <property type="entry name" value="RHS repeat-associated core"/>
    <property type="match status" value="2"/>
</dbReference>
<evidence type="ECO:0000256" key="3">
    <source>
        <dbReference type="ARBA" id="ARBA00023026"/>
    </source>
</evidence>